<evidence type="ECO:0000256" key="1">
    <source>
        <dbReference type="SAM" id="Phobius"/>
    </source>
</evidence>
<keyword evidence="1" id="KW-0812">Transmembrane</keyword>
<feature type="transmembrane region" description="Helical" evidence="1">
    <location>
        <begin position="136"/>
        <end position="154"/>
    </location>
</feature>
<protein>
    <recommendedName>
        <fullName evidence="4">Protein DETOXIFICATION</fullName>
    </recommendedName>
</protein>
<keyword evidence="3" id="KW-1185">Reference proteome</keyword>
<dbReference type="AlphaFoldDB" id="A0A5C7IBZ4"/>
<reference evidence="3" key="1">
    <citation type="journal article" date="2019" name="Gigascience">
        <title>De novo genome assembly of the endangered Acer yangbiense, a plant species with extremely small populations endemic to Yunnan Province, China.</title>
        <authorList>
            <person name="Yang J."/>
            <person name="Wariss H.M."/>
            <person name="Tao L."/>
            <person name="Zhang R."/>
            <person name="Yun Q."/>
            <person name="Hollingsworth P."/>
            <person name="Dao Z."/>
            <person name="Luo G."/>
            <person name="Guo H."/>
            <person name="Ma Y."/>
            <person name="Sun W."/>
        </authorList>
    </citation>
    <scope>NUCLEOTIDE SEQUENCE [LARGE SCALE GENOMIC DNA]</scope>
    <source>
        <strain evidence="3">cv. Malutang</strain>
    </source>
</reference>
<sequence length="258" mass="28732">MVQLQPNPCYKKLLLVSVFNLEEDRNRGGGGWWRKVLVLDVEEAKNQVLFSLPMILTNVFYYAIPLVSVVFAGHLELAGATLANYWATVTVFAFMGLWTGLICGLSMQTSTLLLITLCRNWTGALKDFLGMRTCGGWRRFLFFLPLVFFLPYLLSVLELHENSIVEGLPKKTRTKSDHLVLGPAAGQGLPNRLQCQEKGNGRFPCTWFVGMLLLGLSLTLVEGEGGDHGERVMMIDDDGGTGVPMNCGDEIWVFAMDY</sequence>
<gene>
    <name evidence="2" type="ORF">EZV62_008168</name>
</gene>
<keyword evidence="1" id="KW-0472">Membrane</keyword>
<dbReference type="OrthoDB" id="2126698at2759"/>
<evidence type="ECO:0008006" key="4">
    <source>
        <dbReference type="Google" id="ProtNLM"/>
    </source>
</evidence>
<keyword evidence="1" id="KW-1133">Transmembrane helix</keyword>
<feature type="transmembrane region" description="Helical" evidence="1">
    <location>
        <begin position="55"/>
        <end position="73"/>
    </location>
</feature>
<dbReference type="PANTHER" id="PTHR35723">
    <property type="entry name" value="POLYPHOSPHATIDYLINOSITOL PHOSPHATASE"/>
    <property type="match status" value="1"/>
</dbReference>
<organism evidence="2 3">
    <name type="scientific">Acer yangbiense</name>
    <dbReference type="NCBI Taxonomy" id="1000413"/>
    <lineage>
        <taxon>Eukaryota</taxon>
        <taxon>Viridiplantae</taxon>
        <taxon>Streptophyta</taxon>
        <taxon>Embryophyta</taxon>
        <taxon>Tracheophyta</taxon>
        <taxon>Spermatophyta</taxon>
        <taxon>Magnoliopsida</taxon>
        <taxon>eudicotyledons</taxon>
        <taxon>Gunneridae</taxon>
        <taxon>Pentapetalae</taxon>
        <taxon>rosids</taxon>
        <taxon>malvids</taxon>
        <taxon>Sapindales</taxon>
        <taxon>Sapindaceae</taxon>
        <taxon>Hippocastanoideae</taxon>
        <taxon>Acereae</taxon>
        <taxon>Acer</taxon>
    </lineage>
</organism>
<name>A0A5C7IBZ4_9ROSI</name>
<accession>A0A5C7IBZ4</accession>
<dbReference type="Proteomes" id="UP000323000">
    <property type="component" value="Chromosome 3"/>
</dbReference>
<comment type="caution">
    <text evidence="2">The sequence shown here is derived from an EMBL/GenBank/DDBJ whole genome shotgun (WGS) entry which is preliminary data.</text>
</comment>
<evidence type="ECO:0000313" key="3">
    <source>
        <dbReference type="Proteomes" id="UP000323000"/>
    </source>
</evidence>
<evidence type="ECO:0000313" key="2">
    <source>
        <dbReference type="EMBL" id="TXG66893.1"/>
    </source>
</evidence>
<dbReference type="EMBL" id="VAHF01000003">
    <property type="protein sequence ID" value="TXG66893.1"/>
    <property type="molecule type" value="Genomic_DNA"/>
</dbReference>
<proteinExistence type="predicted"/>
<feature type="transmembrane region" description="Helical" evidence="1">
    <location>
        <begin position="85"/>
        <end position="115"/>
    </location>
</feature>